<name>A0A561TV78_9ACTN</name>
<evidence type="ECO:0000313" key="6">
    <source>
        <dbReference type="Proteomes" id="UP000317940"/>
    </source>
</evidence>
<dbReference type="EMBL" id="VIWT01000002">
    <property type="protein sequence ID" value="TWF91005.1"/>
    <property type="molecule type" value="Genomic_DNA"/>
</dbReference>
<accession>A0A561TV78</accession>
<dbReference type="RefSeq" id="WP_246213916.1">
    <property type="nucleotide sequence ID" value="NZ_BAAAMZ010000002.1"/>
</dbReference>
<sequence>MSGSGRGLLSIVSGNSPGVRGQVVDLLRRFRPDAAVLAVSIGTGDGQYPTVQRFTTAPGAQNAGQGRSGTGDPAVILRQDLDALVRRPGCPAVILALPFELDLLPFLADLWHAPIGTTALARHYELAPVTIGLDPELLLSDLRCTHRLSAAPGAPGDGLPVTVGEAAARQVEAAQTVLLARADDAEPELPAAARAVASHLNPSATVLFLPRRPDRAVERAGSALLAPVPPQAVAERLARVRETVSTPAWQPRESHGVRSVYWRARRPLHPQRLARAMPGLMRAVTRSRGHVWLASRPDTVVTWRSAGHRLELAGVDQWLPEPDAGGWPAASPERRMLATWHWDPYYGERRNEIVLIGAGLDEERLRGLLDGALLTDEELALGPTSWHELPDPILGAPEQGGRRES</sequence>
<proteinExistence type="predicted"/>
<dbReference type="SMART" id="SM00833">
    <property type="entry name" value="CobW_C"/>
    <property type="match status" value="1"/>
</dbReference>
<evidence type="ECO:0000256" key="1">
    <source>
        <dbReference type="ARBA" id="ARBA00022741"/>
    </source>
</evidence>
<dbReference type="AlphaFoldDB" id="A0A561TV78"/>
<dbReference type="PANTHER" id="PTHR43603:SF1">
    <property type="entry name" value="ZINC-REGULATED GTPASE METALLOPROTEIN ACTIVATOR 1"/>
    <property type="match status" value="1"/>
</dbReference>
<keyword evidence="6" id="KW-1185">Reference proteome</keyword>
<keyword evidence="1" id="KW-0547">Nucleotide-binding</keyword>
<protein>
    <submittedName>
        <fullName evidence="5">G3E family GTPase</fullName>
    </submittedName>
</protein>
<dbReference type="PANTHER" id="PTHR43603">
    <property type="entry name" value="COBW DOMAIN-CONTAINING PROTEIN DDB_G0274527"/>
    <property type="match status" value="1"/>
</dbReference>
<dbReference type="Gene3D" id="3.30.1220.10">
    <property type="entry name" value="CobW-like, C-terminal domain"/>
    <property type="match status" value="1"/>
</dbReference>
<dbReference type="InterPro" id="IPR051927">
    <property type="entry name" value="Zn_Chap_cDPG_Synth"/>
</dbReference>
<dbReference type="InterPro" id="IPR036627">
    <property type="entry name" value="CobW-likC_sf"/>
</dbReference>
<evidence type="ECO:0000256" key="3">
    <source>
        <dbReference type="SAM" id="MobiDB-lite"/>
    </source>
</evidence>
<keyword evidence="2" id="KW-0143">Chaperone</keyword>
<feature type="region of interest" description="Disordered" evidence="3">
    <location>
        <begin position="385"/>
        <end position="405"/>
    </location>
</feature>
<evidence type="ECO:0000259" key="4">
    <source>
        <dbReference type="SMART" id="SM00833"/>
    </source>
</evidence>
<dbReference type="Proteomes" id="UP000317940">
    <property type="component" value="Unassembled WGS sequence"/>
</dbReference>
<comment type="caution">
    <text evidence="5">The sequence shown here is derived from an EMBL/GenBank/DDBJ whole genome shotgun (WGS) entry which is preliminary data.</text>
</comment>
<feature type="domain" description="CobW C-terminal" evidence="4">
    <location>
        <begin position="257"/>
        <end position="373"/>
    </location>
</feature>
<evidence type="ECO:0000256" key="2">
    <source>
        <dbReference type="ARBA" id="ARBA00023186"/>
    </source>
</evidence>
<dbReference type="SUPFAM" id="SSF90002">
    <property type="entry name" value="Hypothetical protein YjiA, C-terminal domain"/>
    <property type="match status" value="1"/>
</dbReference>
<evidence type="ECO:0000313" key="5">
    <source>
        <dbReference type="EMBL" id="TWF91005.1"/>
    </source>
</evidence>
<dbReference type="GO" id="GO:0000166">
    <property type="term" value="F:nucleotide binding"/>
    <property type="evidence" value="ECO:0007669"/>
    <property type="project" value="UniProtKB-KW"/>
</dbReference>
<dbReference type="InterPro" id="IPR011629">
    <property type="entry name" value="CobW-like_C"/>
</dbReference>
<dbReference type="Pfam" id="PF07683">
    <property type="entry name" value="CobW_C"/>
    <property type="match status" value="1"/>
</dbReference>
<organism evidence="5 6">
    <name type="scientific">Kitasatospora viridis</name>
    <dbReference type="NCBI Taxonomy" id="281105"/>
    <lineage>
        <taxon>Bacteria</taxon>
        <taxon>Bacillati</taxon>
        <taxon>Actinomycetota</taxon>
        <taxon>Actinomycetes</taxon>
        <taxon>Kitasatosporales</taxon>
        <taxon>Streptomycetaceae</taxon>
        <taxon>Kitasatospora</taxon>
    </lineage>
</organism>
<reference evidence="5 6" key="1">
    <citation type="submission" date="2019-06" db="EMBL/GenBank/DDBJ databases">
        <title>Sequencing the genomes of 1000 actinobacteria strains.</title>
        <authorList>
            <person name="Klenk H.-P."/>
        </authorList>
    </citation>
    <scope>NUCLEOTIDE SEQUENCE [LARGE SCALE GENOMIC DNA]</scope>
    <source>
        <strain evidence="5 6">DSM 44826</strain>
    </source>
</reference>
<gene>
    <name evidence="5" type="ORF">FHX73_12117</name>
</gene>